<keyword evidence="1" id="KW-1133">Transmembrane helix</keyword>
<dbReference type="AlphaFoldDB" id="A0A087UZL7"/>
<dbReference type="OrthoDB" id="6425766at2759"/>
<dbReference type="Proteomes" id="UP000054359">
    <property type="component" value="Unassembled WGS sequence"/>
</dbReference>
<feature type="non-terminal residue" evidence="2">
    <location>
        <position position="141"/>
    </location>
</feature>
<evidence type="ECO:0000313" key="3">
    <source>
        <dbReference type="Proteomes" id="UP000054359"/>
    </source>
</evidence>
<sequence length="141" mass="16146">MGVTDKSTFVIHSPSIPMTLKDMNITMTETGHIPVLPTLDPGHEAILEMHANSEASALFYVVIVLVLYVLALVAVLTKYLRTEHYENRLTRLYEEFVRRDRYMNRVSKRNTLPPPPIPVNTKVKKNKQSLVVRMIEPECNV</sequence>
<name>A0A087UZL7_STEMI</name>
<accession>A0A087UZL7</accession>
<proteinExistence type="predicted"/>
<keyword evidence="3" id="KW-1185">Reference proteome</keyword>
<dbReference type="EMBL" id="KK122486">
    <property type="protein sequence ID" value="KFM82806.1"/>
    <property type="molecule type" value="Genomic_DNA"/>
</dbReference>
<reference evidence="2 3" key="1">
    <citation type="submission" date="2013-11" db="EMBL/GenBank/DDBJ databases">
        <title>Genome sequencing of Stegodyphus mimosarum.</title>
        <authorList>
            <person name="Bechsgaard J."/>
        </authorList>
    </citation>
    <scope>NUCLEOTIDE SEQUENCE [LARGE SCALE GENOMIC DNA]</scope>
</reference>
<evidence type="ECO:0000256" key="1">
    <source>
        <dbReference type="SAM" id="Phobius"/>
    </source>
</evidence>
<protein>
    <submittedName>
        <fullName evidence="2">Uncharacterized protein</fullName>
    </submittedName>
</protein>
<gene>
    <name evidence="2" type="ORF">X975_05949</name>
</gene>
<evidence type="ECO:0000313" key="2">
    <source>
        <dbReference type="EMBL" id="KFM82806.1"/>
    </source>
</evidence>
<keyword evidence="1" id="KW-0472">Membrane</keyword>
<keyword evidence="1" id="KW-0812">Transmembrane</keyword>
<organism evidence="2 3">
    <name type="scientific">Stegodyphus mimosarum</name>
    <name type="common">African social velvet spider</name>
    <dbReference type="NCBI Taxonomy" id="407821"/>
    <lineage>
        <taxon>Eukaryota</taxon>
        <taxon>Metazoa</taxon>
        <taxon>Ecdysozoa</taxon>
        <taxon>Arthropoda</taxon>
        <taxon>Chelicerata</taxon>
        <taxon>Arachnida</taxon>
        <taxon>Araneae</taxon>
        <taxon>Araneomorphae</taxon>
        <taxon>Entelegynae</taxon>
        <taxon>Eresoidea</taxon>
        <taxon>Eresidae</taxon>
        <taxon>Stegodyphus</taxon>
    </lineage>
</organism>
<dbReference type="OMA" id="RTEHYEN"/>
<feature type="transmembrane region" description="Helical" evidence="1">
    <location>
        <begin position="57"/>
        <end position="80"/>
    </location>
</feature>